<dbReference type="GO" id="GO:0005737">
    <property type="term" value="C:cytoplasm"/>
    <property type="evidence" value="ECO:0007669"/>
    <property type="project" value="UniProtKB-SubCell"/>
</dbReference>
<keyword evidence="7 8" id="KW-0238">DNA-binding</keyword>
<comment type="function">
    <text evidence="8 10">Plays an essential role in the initiation and regulation of chromosomal replication. ATP-DnaA binds to the origin of replication (oriC) to initiate formation of the DNA replication initiation complex once per cell cycle. Binds the DnaA box (a 9 base pair repeat at the origin) and separates the double-stranded (ds)DNA. Forms a right-handed helical filament on oriC DNA; dsDNA binds to the exterior of the filament while single-stranded (ss)DNA is stabiized in the filament's interior. The ATP-DnaA-oriC complex binds and stabilizes one strand of the AT-rich DNA unwinding element (DUE), permitting loading of DNA polymerase. After initiation quickly degrades to an ADP-DnaA complex that is not apt for DNA replication. Binds acidic phospholipids.</text>
</comment>
<comment type="similarity">
    <text evidence="1 8 11">Belongs to the DnaA family.</text>
</comment>
<dbReference type="PRINTS" id="PR00051">
    <property type="entry name" value="DNAA"/>
</dbReference>
<evidence type="ECO:0000256" key="8">
    <source>
        <dbReference type="HAMAP-Rule" id="MF_00377"/>
    </source>
</evidence>
<evidence type="ECO:0000256" key="6">
    <source>
        <dbReference type="ARBA" id="ARBA00023121"/>
    </source>
</evidence>
<comment type="caution">
    <text evidence="14">The sequence shown here is derived from an EMBL/GenBank/DDBJ whole genome shotgun (WGS) entry which is preliminary data.</text>
</comment>
<gene>
    <name evidence="8" type="primary">dnaA</name>
    <name evidence="14" type="ORF">A3A16_03855</name>
</gene>
<sequence length="455" mass="51882">MDLNQLWQSVLGEIGLQISRPNFITWLKNSQLIEKKDGVALVALPNNFAKNWVQTKYHKIILGALRSIDENTKKVDFIVNLNQNPSPALLDKETDLENNSQLIFPEFKLDPETNLNPRYTLNSFVVGSSNEMTYAAASAVIDDIGKKYNPLFIHGGVGLGKTHLIQAIGNEIKNRYKNKVKVRYVPSEKFINDVVAGVRSKNMEPVKSKYRGVDVLIIDDIQSIGGKKTTEEEFFNTFNTLYENSRQIIISSDRPPNFLPALHERLRSRFEGGMIARIEYPDYELRMAVLKTKLGERGVSLDEGVISLIANKIQKNLRELDGALNRILFYRQVKNVEVDAKMAEQIINETVKQSSHNVNPNLIIKKVADYFDIQPADIAGKCRKKEFVEPRQVAIYLLRDLLDLSYPYIGEKIGKRDHTTAMYAYEKVSREINKSHDFSQKVLMIKDTIDKESNS</sequence>
<evidence type="ECO:0000256" key="3">
    <source>
        <dbReference type="ARBA" id="ARBA00022705"/>
    </source>
</evidence>
<dbReference type="Gene3D" id="3.40.50.300">
    <property type="entry name" value="P-loop containing nucleotide triphosphate hydrolases"/>
    <property type="match status" value="1"/>
</dbReference>
<keyword evidence="4 8" id="KW-0547">Nucleotide-binding</keyword>
<evidence type="ECO:0000256" key="2">
    <source>
        <dbReference type="ARBA" id="ARBA00022490"/>
    </source>
</evidence>
<dbReference type="InterPro" id="IPR003593">
    <property type="entry name" value="AAA+_ATPase"/>
</dbReference>
<name>A0A1G1ZMU2_9BACT</name>
<dbReference type="EMBL" id="MHJJ01000007">
    <property type="protein sequence ID" value="OGY65719.1"/>
    <property type="molecule type" value="Genomic_DNA"/>
</dbReference>
<dbReference type="InterPro" id="IPR010921">
    <property type="entry name" value="Trp_repressor/repl_initiator"/>
</dbReference>
<feature type="binding site" evidence="8">
    <location>
        <position position="158"/>
    </location>
    <ligand>
        <name>ATP</name>
        <dbReference type="ChEBI" id="CHEBI:30616"/>
    </ligand>
</feature>
<dbReference type="SMART" id="SM00760">
    <property type="entry name" value="Bac_DnaA_C"/>
    <property type="match status" value="1"/>
</dbReference>
<dbReference type="InterPro" id="IPR013317">
    <property type="entry name" value="DnaA_dom"/>
</dbReference>
<evidence type="ECO:0000256" key="5">
    <source>
        <dbReference type="ARBA" id="ARBA00022840"/>
    </source>
</evidence>
<dbReference type="GO" id="GO:0008289">
    <property type="term" value="F:lipid binding"/>
    <property type="evidence" value="ECO:0007669"/>
    <property type="project" value="UniProtKB-KW"/>
</dbReference>
<dbReference type="SUPFAM" id="SSF48295">
    <property type="entry name" value="TrpR-like"/>
    <property type="match status" value="1"/>
</dbReference>
<feature type="domain" description="AAA+ ATPase" evidence="12">
    <location>
        <begin position="147"/>
        <end position="334"/>
    </location>
</feature>
<reference evidence="14 15" key="1">
    <citation type="journal article" date="2016" name="Nat. Commun.">
        <title>Thousands of microbial genomes shed light on interconnected biogeochemical processes in an aquifer system.</title>
        <authorList>
            <person name="Anantharaman K."/>
            <person name="Brown C.T."/>
            <person name="Hug L.A."/>
            <person name="Sharon I."/>
            <person name="Castelle C.J."/>
            <person name="Probst A.J."/>
            <person name="Thomas B.C."/>
            <person name="Singh A."/>
            <person name="Wilkins M.J."/>
            <person name="Karaoz U."/>
            <person name="Brodie E.L."/>
            <person name="Williams K.H."/>
            <person name="Hubbard S.S."/>
            <person name="Banfield J.F."/>
        </authorList>
    </citation>
    <scope>NUCLEOTIDE SEQUENCE [LARGE SCALE GENOMIC DNA]</scope>
</reference>
<feature type="domain" description="Chromosomal replication initiator DnaA C-terminal" evidence="13">
    <location>
        <begin position="359"/>
        <end position="428"/>
    </location>
</feature>
<dbReference type="Proteomes" id="UP000177942">
    <property type="component" value="Unassembled WGS sequence"/>
</dbReference>
<evidence type="ECO:0000256" key="11">
    <source>
        <dbReference type="RuleBase" id="RU004227"/>
    </source>
</evidence>
<dbReference type="Pfam" id="PF00308">
    <property type="entry name" value="Bac_DnaA"/>
    <property type="match status" value="1"/>
</dbReference>
<dbReference type="SUPFAM" id="SSF52540">
    <property type="entry name" value="P-loop containing nucleoside triphosphate hydrolases"/>
    <property type="match status" value="1"/>
</dbReference>
<evidence type="ECO:0000313" key="15">
    <source>
        <dbReference type="Proteomes" id="UP000177942"/>
    </source>
</evidence>
<dbReference type="InterPro" id="IPR027417">
    <property type="entry name" value="P-loop_NTPase"/>
</dbReference>
<dbReference type="GO" id="GO:0006275">
    <property type="term" value="P:regulation of DNA replication"/>
    <property type="evidence" value="ECO:0007669"/>
    <property type="project" value="UniProtKB-UniRule"/>
</dbReference>
<dbReference type="InterPro" id="IPR020591">
    <property type="entry name" value="Chromosome_initiator_DnaA-like"/>
</dbReference>
<comment type="caution">
    <text evidence="8">Lacks conserved residue(s) required for the propagation of feature annotation.</text>
</comment>
<feature type="binding site" evidence="8">
    <location>
        <position position="162"/>
    </location>
    <ligand>
        <name>ATP</name>
        <dbReference type="ChEBI" id="CHEBI:30616"/>
    </ligand>
</feature>
<evidence type="ECO:0000256" key="7">
    <source>
        <dbReference type="ARBA" id="ARBA00023125"/>
    </source>
</evidence>
<comment type="domain">
    <text evidence="8">Domain I is involved in oligomerization and binding regulators, domain II is flexibile and of varying length in different bacteria, domain III forms the AAA+ region, while domain IV binds dsDNA.</text>
</comment>
<comment type="subunit">
    <text evidence="8">Oligomerizes as a right-handed, spiral filament on DNA at oriC.</text>
</comment>
<dbReference type="InterPro" id="IPR001957">
    <property type="entry name" value="Chromosome_initiator_DnaA"/>
</dbReference>
<dbReference type="GO" id="GO:0005886">
    <property type="term" value="C:plasma membrane"/>
    <property type="evidence" value="ECO:0007669"/>
    <property type="project" value="TreeGrafter"/>
</dbReference>
<dbReference type="NCBIfam" id="TIGR00362">
    <property type="entry name" value="DnaA"/>
    <property type="match status" value="1"/>
</dbReference>
<dbReference type="CDD" id="cd06571">
    <property type="entry name" value="Bac_DnaA_C"/>
    <property type="match status" value="1"/>
</dbReference>
<dbReference type="Gene3D" id="1.10.8.60">
    <property type="match status" value="1"/>
</dbReference>
<dbReference type="STRING" id="1798407.A3A16_03855"/>
<evidence type="ECO:0000256" key="10">
    <source>
        <dbReference type="RuleBase" id="RU000577"/>
    </source>
</evidence>
<feature type="region of interest" description="Domain I, interacts with DnaA modulators" evidence="8">
    <location>
        <begin position="1"/>
        <end position="85"/>
    </location>
</feature>
<keyword evidence="6 8" id="KW-0446">Lipid-binding</keyword>
<dbReference type="Gene3D" id="1.10.1750.10">
    <property type="match status" value="1"/>
</dbReference>
<dbReference type="Pfam" id="PF11638">
    <property type="entry name" value="DnaA_N"/>
    <property type="match status" value="1"/>
</dbReference>
<keyword evidence="2 8" id="KW-0963">Cytoplasm</keyword>
<evidence type="ECO:0000256" key="9">
    <source>
        <dbReference type="NCBIfam" id="TIGR00362"/>
    </source>
</evidence>
<dbReference type="GO" id="GO:0005524">
    <property type="term" value="F:ATP binding"/>
    <property type="evidence" value="ECO:0007669"/>
    <property type="project" value="UniProtKB-UniRule"/>
</dbReference>
<dbReference type="AlphaFoldDB" id="A0A1G1ZMU2"/>
<dbReference type="CDD" id="cd00009">
    <property type="entry name" value="AAA"/>
    <property type="match status" value="1"/>
</dbReference>
<feature type="binding site" evidence="8">
    <location>
        <position position="160"/>
    </location>
    <ligand>
        <name>ATP</name>
        <dbReference type="ChEBI" id="CHEBI:30616"/>
    </ligand>
</feature>
<proteinExistence type="inferred from homology"/>
<dbReference type="FunFam" id="3.40.50.300:FF:000668">
    <property type="entry name" value="Chromosomal replication initiator protein DnaA"/>
    <property type="match status" value="1"/>
</dbReference>
<dbReference type="GO" id="GO:0003688">
    <property type="term" value="F:DNA replication origin binding"/>
    <property type="evidence" value="ECO:0007669"/>
    <property type="project" value="UniProtKB-UniRule"/>
</dbReference>
<feature type="region of interest" description="Domain IV, binds dsDNA" evidence="8">
    <location>
        <begin position="332"/>
        <end position="455"/>
    </location>
</feature>
<dbReference type="InterPro" id="IPR024633">
    <property type="entry name" value="DnaA_N_dom"/>
</dbReference>
<comment type="subcellular location">
    <subcellularLocation>
        <location evidence="8">Cytoplasm</location>
    </subcellularLocation>
</comment>
<evidence type="ECO:0000313" key="14">
    <source>
        <dbReference type="EMBL" id="OGY65719.1"/>
    </source>
</evidence>
<organism evidence="14 15">
    <name type="scientific">Candidatus Harrisonbacteria bacterium RIFCSPLOWO2_01_FULL_44_18</name>
    <dbReference type="NCBI Taxonomy" id="1798407"/>
    <lineage>
        <taxon>Bacteria</taxon>
        <taxon>Candidatus Harrisoniibacteriota</taxon>
    </lineage>
</organism>
<evidence type="ECO:0000259" key="13">
    <source>
        <dbReference type="SMART" id="SM00760"/>
    </source>
</evidence>
<dbReference type="HAMAP" id="MF_00377">
    <property type="entry name" value="DnaA_bact"/>
    <property type="match status" value="1"/>
</dbReference>
<keyword evidence="3 8" id="KW-0235">DNA replication</keyword>
<dbReference type="PANTHER" id="PTHR30050">
    <property type="entry name" value="CHROMOSOMAL REPLICATION INITIATOR PROTEIN DNAA"/>
    <property type="match status" value="1"/>
</dbReference>
<keyword evidence="5 8" id="KW-0067">ATP-binding</keyword>
<accession>A0A1G1ZMU2</accession>
<dbReference type="SMART" id="SM00382">
    <property type="entry name" value="AAA"/>
    <property type="match status" value="1"/>
</dbReference>
<dbReference type="GO" id="GO:0006270">
    <property type="term" value="P:DNA replication initiation"/>
    <property type="evidence" value="ECO:0007669"/>
    <property type="project" value="UniProtKB-UniRule"/>
</dbReference>
<dbReference type="InterPro" id="IPR013159">
    <property type="entry name" value="DnaA_C"/>
</dbReference>
<evidence type="ECO:0000259" key="12">
    <source>
        <dbReference type="SMART" id="SM00382"/>
    </source>
</evidence>
<dbReference type="Pfam" id="PF08299">
    <property type="entry name" value="Bac_DnaA_C"/>
    <property type="match status" value="1"/>
</dbReference>
<protein>
    <recommendedName>
        <fullName evidence="8 9">Chromosomal replication initiator protein DnaA</fullName>
    </recommendedName>
</protein>
<evidence type="ECO:0000256" key="1">
    <source>
        <dbReference type="ARBA" id="ARBA00006583"/>
    </source>
</evidence>
<evidence type="ECO:0000256" key="4">
    <source>
        <dbReference type="ARBA" id="ARBA00022741"/>
    </source>
</evidence>
<feature type="binding site" evidence="8">
    <location>
        <position position="161"/>
    </location>
    <ligand>
        <name>ATP</name>
        <dbReference type="ChEBI" id="CHEBI:30616"/>
    </ligand>
</feature>
<dbReference type="PANTHER" id="PTHR30050:SF2">
    <property type="entry name" value="CHROMOSOMAL REPLICATION INITIATOR PROTEIN DNAA"/>
    <property type="match status" value="1"/>
</dbReference>
<dbReference type="Gene3D" id="3.30.300.180">
    <property type="match status" value="1"/>
</dbReference>
<dbReference type="InterPro" id="IPR038454">
    <property type="entry name" value="DnaA_N_sf"/>
</dbReference>